<sequence>MSYDGPTISLFRSTILNRLGDSVVVAAFINQDHFIPLHPRDEILNVTFDIKWFHIQAPNRPGQCFIAPDNVTVKKASVISLRLPDPLGIPLLCHFPADAPDDAQCVELQPIDDPAQQEVILPSKVIDTTNSAQDFLHKLVTVSNYSKLTKGLELPRSALHELVDDIHDANSASPVAMFTATSRAAPTDTPTAPKGDLDKLMDLLSDNGKPPAQQVSEDKAPKPPITNVKPSEADTNAEALQCYKDIKLVTGLACLFQEILRLKKMQKEGRTSPYSISDPKEANLAMKENADLAYQVMHGGLGGYYDSINMYQRSYNKTVKHSDLKIEFTSDIFKPFGFTKPALTEISGFLEQYIAAIAKVKTDTTSTNFRNSFSKQIHQVLRVNVGDDENPVWVWQPKCRLVYMHVDSASYRETVKTCLRESTQESYQFSMDYVVVEADINTENVERRREKLTKAFDMVSDKNIDAFVSQAGVANEVTDETPTQDGM</sequence>
<accession>A0A5N6UJ95</accession>
<evidence type="ECO:0000313" key="3">
    <source>
        <dbReference type="Proteomes" id="UP000326950"/>
    </source>
</evidence>
<organism evidence="2 3">
    <name type="scientific">Aspergillus tamarii</name>
    <dbReference type="NCBI Taxonomy" id="41984"/>
    <lineage>
        <taxon>Eukaryota</taxon>
        <taxon>Fungi</taxon>
        <taxon>Dikarya</taxon>
        <taxon>Ascomycota</taxon>
        <taxon>Pezizomycotina</taxon>
        <taxon>Eurotiomycetes</taxon>
        <taxon>Eurotiomycetidae</taxon>
        <taxon>Eurotiales</taxon>
        <taxon>Aspergillaceae</taxon>
        <taxon>Aspergillus</taxon>
        <taxon>Aspergillus subgen. Circumdati</taxon>
    </lineage>
</organism>
<dbReference type="EMBL" id="ML738690">
    <property type="protein sequence ID" value="KAE8158682.1"/>
    <property type="molecule type" value="Genomic_DNA"/>
</dbReference>
<gene>
    <name evidence="2" type="ORF">BDV40DRAFT_307608</name>
</gene>
<dbReference type="AlphaFoldDB" id="A0A5N6UJ95"/>
<protein>
    <submittedName>
        <fullName evidence="2">Uncharacterized protein</fullName>
    </submittedName>
</protein>
<evidence type="ECO:0000256" key="1">
    <source>
        <dbReference type="SAM" id="MobiDB-lite"/>
    </source>
</evidence>
<dbReference type="Proteomes" id="UP000326950">
    <property type="component" value="Unassembled WGS sequence"/>
</dbReference>
<proteinExistence type="predicted"/>
<dbReference type="OrthoDB" id="4879928at2759"/>
<feature type="region of interest" description="Disordered" evidence="1">
    <location>
        <begin position="203"/>
        <end position="232"/>
    </location>
</feature>
<keyword evidence="3" id="KW-1185">Reference proteome</keyword>
<evidence type="ECO:0000313" key="2">
    <source>
        <dbReference type="EMBL" id="KAE8158682.1"/>
    </source>
</evidence>
<reference evidence="2 3" key="1">
    <citation type="submission" date="2019-04" db="EMBL/GenBank/DDBJ databases">
        <title>Friends and foes A comparative genomics study of 23 Aspergillus species from section Flavi.</title>
        <authorList>
            <consortium name="DOE Joint Genome Institute"/>
            <person name="Kjaerbolling I."/>
            <person name="Vesth T."/>
            <person name="Frisvad J.C."/>
            <person name="Nybo J.L."/>
            <person name="Theobald S."/>
            <person name="Kildgaard S."/>
            <person name="Isbrandt T."/>
            <person name="Kuo A."/>
            <person name="Sato A."/>
            <person name="Lyhne E.K."/>
            <person name="Kogle M.E."/>
            <person name="Wiebenga A."/>
            <person name="Kun R.S."/>
            <person name="Lubbers R.J."/>
            <person name="Makela M.R."/>
            <person name="Barry K."/>
            <person name="Chovatia M."/>
            <person name="Clum A."/>
            <person name="Daum C."/>
            <person name="Haridas S."/>
            <person name="He G."/>
            <person name="LaButti K."/>
            <person name="Lipzen A."/>
            <person name="Mondo S."/>
            <person name="Riley R."/>
            <person name="Salamov A."/>
            <person name="Simmons B.A."/>
            <person name="Magnuson J.K."/>
            <person name="Henrissat B."/>
            <person name="Mortensen U.H."/>
            <person name="Larsen T.O."/>
            <person name="Devries R.P."/>
            <person name="Grigoriev I.V."/>
            <person name="Machida M."/>
            <person name="Baker S.E."/>
            <person name="Andersen M.R."/>
        </authorList>
    </citation>
    <scope>NUCLEOTIDE SEQUENCE [LARGE SCALE GENOMIC DNA]</scope>
    <source>
        <strain evidence="2 3">CBS 117626</strain>
    </source>
</reference>
<name>A0A5N6UJ95_ASPTM</name>